<organism evidence="1 2">
    <name type="scientific">Liparis tanakae</name>
    <name type="common">Tanaka's snailfish</name>
    <dbReference type="NCBI Taxonomy" id="230148"/>
    <lineage>
        <taxon>Eukaryota</taxon>
        <taxon>Metazoa</taxon>
        <taxon>Chordata</taxon>
        <taxon>Craniata</taxon>
        <taxon>Vertebrata</taxon>
        <taxon>Euteleostomi</taxon>
        <taxon>Actinopterygii</taxon>
        <taxon>Neopterygii</taxon>
        <taxon>Teleostei</taxon>
        <taxon>Neoteleostei</taxon>
        <taxon>Acanthomorphata</taxon>
        <taxon>Eupercaria</taxon>
        <taxon>Perciformes</taxon>
        <taxon>Cottioidei</taxon>
        <taxon>Cottales</taxon>
        <taxon>Liparidae</taxon>
        <taxon>Liparis</taxon>
    </lineage>
</organism>
<keyword evidence="2" id="KW-1185">Reference proteome</keyword>
<dbReference type="Proteomes" id="UP000314294">
    <property type="component" value="Unassembled WGS sequence"/>
</dbReference>
<name>A0A4Z2I8L7_9TELE</name>
<comment type="caution">
    <text evidence="1">The sequence shown here is derived from an EMBL/GenBank/DDBJ whole genome shotgun (WGS) entry which is preliminary data.</text>
</comment>
<sequence>MDLRRSGGDGEVEGSLSSSASRAVATMLQGATTIYWAVVVLQERRGDDTFLSRLVSCCVCAGTWQSLPSIQLPLPLLSTTRHPSSSPSASRTAPSLRHLHMSSSLGQSIKLNPCLG</sequence>
<evidence type="ECO:0000313" key="2">
    <source>
        <dbReference type="Proteomes" id="UP000314294"/>
    </source>
</evidence>
<proteinExistence type="predicted"/>
<gene>
    <name evidence="1" type="ORF">EYF80_015463</name>
</gene>
<reference evidence="1 2" key="1">
    <citation type="submission" date="2019-03" db="EMBL/GenBank/DDBJ databases">
        <title>First draft genome of Liparis tanakae, snailfish: a comprehensive survey of snailfish specific genes.</title>
        <authorList>
            <person name="Kim W."/>
            <person name="Song I."/>
            <person name="Jeong J.-H."/>
            <person name="Kim D."/>
            <person name="Kim S."/>
            <person name="Ryu S."/>
            <person name="Song J.Y."/>
            <person name="Lee S.K."/>
        </authorList>
    </citation>
    <scope>NUCLEOTIDE SEQUENCE [LARGE SCALE GENOMIC DNA]</scope>
    <source>
        <tissue evidence="1">Muscle</tissue>
    </source>
</reference>
<protein>
    <submittedName>
        <fullName evidence="1">Uncharacterized protein</fullName>
    </submittedName>
</protein>
<evidence type="ECO:0000313" key="1">
    <source>
        <dbReference type="EMBL" id="TNN74220.1"/>
    </source>
</evidence>
<dbReference type="AlphaFoldDB" id="A0A4Z2I8L7"/>
<dbReference type="EMBL" id="SRLO01000116">
    <property type="protein sequence ID" value="TNN74220.1"/>
    <property type="molecule type" value="Genomic_DNA"/>
</dbReference>
<accession>A0A4Z2I8L7</accession>